<evidence type="ECO:0000256" key="7">
    <source>
        <dbReference type="ARBA" id="ARBA00022982"/>
    </source>
</evidence>
<keyword evidence="5" id="KW-0997">Cell inner membrane</keyword>
<dbReference type="Proteomes" id="UP000070578">
    <property type="component" value="Unassembled WGS sequence"/>
</dbReference>
<accession>A0A139BQH8</accession>
<evidence type="ECO:0000256" key="12">
    <source>
        <dbReference type="ARBA" id="ARBA00023186"/>
    </source>
</evidence>
<evidence type="ECO:0000313" key="16">
    <source>
        <dbReference type="EMBL" id="KXS31219.1"/>
    </source>
</evidence>
<dbReference type="GO" id="GO:0005886">
    <property type="term" value="C:plasma membrane"/>
    <property type="evidence" value="ECO:0007669"/>
    <property type="project" value="UniProtKB-SubCell"/>
</dbReference>
<name>A0A139BQH8_9PROT</name>
<evidence type="ECO:0000256" key="9">
    <source>
        <dbReference type="ARBA" id="ARBA00023002"/>
    </source>
</evidence>
<dbReference type="HAMAP" id="MF_00286">
    <property type="entry name" value="DsbB"/>
    <property type="match status" value="1"/>
</dbReference>
<keyword evidence="9 14" id="KW-0560">Oxidoreductase</keyword>
<dbReference type="InterPro" id="IPR022920">
    <property type="entry name" value="Disulphide_bond_form_DsbB"/>
</dbReference>
<feature type="topological domain" description="Periplasmic" evidence="14">
    <location>
        <begin position="65"/>
        <end position="82"/>
    </location>
</feature>
<dbReference type="InterPro" id="IPR023380">
    <property type="entry name" value="DsbB-like_sf"/>
</dbReference>
<dbReference type="PANTHER" id="PTHR36570:SF3">
    <property type="entry name" value="DISULFIDE BOND FORMATION PROTEIN B"/>
    <property type="match status" value="1"/>
</dbReference>
<keyword evidence="11 14" id="KW-1015">Disulfide bond</keyword>
<keyword evidence="7 14" id="KW-0249">Electron transport</keyword>
<sequence>MFNLGYDAAEFAQVVQRKPVQNFYAKIYMGNQTMMCKLWQRVSNRWLYLAGALFCAGLMGFALFLQYIKHQDPCPLCMVQRVIFIALLAVFALAALHGPKRLGERVYSALVVLLSLTGVGVASRHIWIQHLPKDQVPACGPGLDYMLDTMPMSRVLKELMHGSGECAEKGWTFLTLGIPEWSLICYIALGVWALLIAVRRKS</sequence>
<feature type="transmembrane region" description="Helical" evidence="15">
    <location>
        <begin position="46"/>
        <end position="66"/>
    </location>
</feature>
<evidence type="ECO:0000256" key="5">
    <source>
        <dbReference type="ARBA" id="ARBA00022519"/>
    </source>
</evidence>
<dbReference type="AlphaFoldDB" id="A0A139BQH8"/>
<feature type="transmembrane region" description="Helical" evidence="15">
    <location>
        <begin position="108"/>
        <end position="127"/>
    </location>
</feature>
<reference evidence="16 17" key="2">
    <citation type="submission" date="2016-03" db="EMBL/GenBank/DDBJ databases">
        <title>New uncultured bacterium of the family Gallionellaceae from acid mine drainage: description and reconstruction of genome based on metagenomic analysis of microbial community.</title>
        <authorList>
            <person name="Kadnikov V."/>
            <person name="Ivasenko D."/>
            <person name="Beletsky A."/>
            <person name="Mardanov A."/>
            <person name="Danilova E."/>
            <person name="Pimenov N."/>
            <person name="Karnachuk O."/>
            <person name="Ravin N."/>
        </authorList>
    </citation>
    <scope>NUCLEOTIDE SEQUENCE [LARGE SCALE GENOMIC DNA]</scope>
    <source>
        <strain evidence="16">ShG14-8</strain>
    </source>
</reference>
<comment type="similarity">
    <text evidence="2 14">Belongs to the DsbB family.</text>
</comment>
<proteinExistence type="inferred from homology"/>
<dbReference type="GO" id="GO:0015035">
    <property type="term" value="F:protein-disulfide reductase activity"/>
    <property type="evidence" value="ECO:0007669"/>
    <property type="project" value="UniProtKB-UniRule"/>
</dbReference>
<evidence type="ECO:0000256" key="10">
    <source>
        <dbReference type="ARBA" id="ARBA00023136"/>
    </source>
</evidence>
<dbReference type="InterPro" id="IPR050183">
    <property type="entry name" value="DsbB"/>
</dbReference>
<dbReference type="Gene3D" id="1.20.1550.10">
    <property type="entry name" value="DsbB-like"/>
    <property type="match status" value="1"/>
</dbReference>
<evidence type="ECO:0000256" key="4">
    <source>
        <dbReference type="ARBA" id="ARBA00022475"/>
    </source>
</evidence>
<dbReference type="GO" id="GO:0006457">
    <property type="term" value="P:protein folding"/>
    <property type="evidence" value="ECO:0007669"/>
    <property type="project" value="InterPro"/>
</dbReference>
<keyword evidence="4 14" id="KW-1003">Cell membrane</keyword>
<evidence type="ECO:0000256" key="3">
    <source>
        <dbReference type="ARBA" id="ARBA00022448"/>
    </source>
</evidence>
<dbReference type="GO" id="GO:0009055">
    <property type="term" value="F:electron transfer activity"/>
    <property type="evidence" value="ECO:0007669"/>
    <property type="project" value="UniProtKB-UniRule"/>
</dbReference>
<dbReference type="SUPFAM" id="SSF158442">
    <property type="entry name" value="DsbB-like"/>
    <property type="match status" value="1"/>
</dbReference>
<keyword evidence="13 14" id="KW-0676">Redox-active center</keyword>
<keyword evidence="3 14" id="KW-0813">Transport</keyword>
<comment type="function">
    <text evidence="14">Required for disulfide bond formation in some periplasmic proteins. Acts by oxidizing the DsbA protein.</text>
</comment>
<dbReference type="PATRIC" id="fig|1796491.3.peg.2892"/>
<dbReference type="InterPro" id="IPR003752">
    <property type="entry name" value="DiS_bond_form_DsbB/BdbC"/>
</dbReference>
<comment type="caution">
    <text evidence="16">The sequence shown here is derived from an EMBL/GenBank/DDBJ whole genome shotgun (WGS) entry which is preliminary data.</text>
</comment>
<feature type="topological domain" description="Cytoplasmic" evidence="14">
    <location>
        <begin position="1"/>
        <end position="47"/>
    </location>
</feature>
<keyword evidence="10 14" id="KW-0472">Membrane</keyword>
<dbReference type="PANTHER" id="PTHR36570">
    <property type="entry name" value="DISULFIDE BOND FORMATION PROTEIN B"/>
    <property type="match status" value="1"/>
</dbReference>
<organism evidence="16 17">
    <name type="scientific">Candidatus Gallionella acididurans</name>
    <dbReference type="NCBI Taxonomy" id="1796491"/>
    <lineage>
        <taxon>Bacteria</taxon>
        <taxon>Pseudomonadati</taxon>
        <taxon>Pseudomonadota</taxon>
        <taxon>Betaproteobacteria</taxon>
        <taxon>Nitrosomonadales</taxon>
        <taxon>Gallionellaceae</taxon>
        <taxon>Gallionella</taxon>
    </lineage>
</organism>
<feature type="transmembrane region" description="Helical" evidence="15">
    <location>
        <begin position="181"/>
        <end position="198"/>
    </location>
</feature>
<evidence type="ECO:0000256" key="2">
    <source>
        <dbReference type="ARBA" id="ARBA00008823"/>
    </source>
</evidence>
<protein>
    <recommendedName>
        <fullName evidence="14">Disulfide bond formation protein B</fullName>
    </recommendedName>
    <alternativeName>
        <fullName evidence="14">Disulfide oxidoreductase</fullName>
    </alternativeName>
</protein>
<evidence type="ECO:0000313" key="17">
    <source>
        <dbReference type="Proteomes" id="UP000070578"/>
    </source>
</evidence>
<keyword evidence="6 14" id="KW-0812">Transmembrane</keyword>
<evidence type="ECO:0000256" key="11">
    <source>
        <dbReference type="ARBA" id="ARBA00023157"/>
    </source>
</evidence>
<feature type="topological domain" description="Cytoplasmic" evidence="14">
    <location>
        <begin position="100"/>
        <end position="105"/>
    </location>
</feature>
<evidence type="ECO:0000256" key="14">
    <source>
        <dbReference type="HAMAP-Rule" id="MF_00286"/>
    </source>
</evidence>
<comment type="caution">
    <text evidence="14">Lacks conserved residue(s) required for the propagation of feature annotation.</text>
</comment>
<dbReference type="Pfam" id="PF02600">
    <property type="entry name" value="DsbB"/>
    <property type="match status" value="1"/>
</dbReference>
<keyword evidence="12 14" id="KW-0143">Chaperone</keyword>
<reference evidence="16 17" key="1">
    <citation type="submission" date="2016-02" db="EMBL/GenBank/DDBJ databases">
        <authorList>
            <person name="Wen L."/>
            <person name="He K."/>
            <person name="Yang H."/>
        </authorList>
    </citation>
    <scope>NUCLEOTIDE SEQUENCE [LARGE SCALE GENOMIC DNA]</scope>
    <source>
        <strain evidence="16">ShG14-8</strain>
    </source>
</reference>
<evidence type="ECO:0000256" key="15">
    <source>
        <dbReference type="SAM" id="Phobius"/>
    </source>
</evidence>
<evidence type="ECO:0000256" key="13">
    <source>
        <dbReference type="ARBA" id="ARBA00023284"/>
    </source>
</evidence>
<feature type="transmembrane region" description="Helical" evidence="15">
    <location>
        <begin position="78"/>
        <end position="96"/>
    </location>
</feature>
<evidence type="ECO:0000256" key="8">
    <source>
        <dbReference type="ARBA" id="ARBA00022989"/>
    </source>
</evidence>
<comment type="subcellular location">
    <subcellularLocation>
        <location evidence="1">Cell inner membrane</location>
        <topology evidence="1">Multi-pass membrane protein</topology>
    </subcellularLocation>
    <subcellularLocation>
        <location evidence="14">Cell membrane</location>
        <topology evidence="14">Multi-pass membrane protein</topology>
    </subcellularLocation>
</comment>
<evidence type="ECO:0000256" key="6">
    <source>
        <dbReference type="ARBA" id="ARBA00022692"/>
    </source>
</evidence>
<keyword evidence="8 14" id="KW-1133">Transmembrane helix</keyword>
<feature type="disulfide bond" description="Redox-active" evidence="14">
    <location>
        <begin position="74"/>
        <end position="77"/>
    </location>
</feature>
<evidence type="ECO:0000256" key="1">
    <source>
        <dbReference type="ARBA" id="ARBA00004429"/>
    </source>
</evidence>
<feature type="topological domain" description="Cytoplasmic" evidence="14">
    <location>
        <begin position="200"/>
        <end position="202"/>
    </location>
</feature>
<dbReference type="EMBL" id="LSLI01000090">
    <property type="protein sequence ID" value="KXS31219.1"/>
    <property type="molecule type" value="Genomic_DNA"/>
</dbReference>
<gene>
    <name evidence="14" type="primary">dsbB</name>
    <name evidence="16" type="ORF">AWT59_2653</name>
</gene>